<sequence length="196" mass="22533">MNTVLYYRSTLFLRSSLALLSLLIVQLRAFQGGVPCEVLNTMQPPKSSGSAQQSRSPYGIRVTNENSRSVTEFSDGRVYTVEIYGRCGTWTPIEGFLLVSRDKNTREIIGEFLKDDSNYWQASHYPCRDVKLGSVTHYIAYKRLYPVKFHWRLNSYIAERRLGMSNNVEFEVTGKQLFLRRQDGRGLQIDGEKCIV</sequence>
<feature type="chain" id="PRO_5037493654" evidence="1">
    <location>
        <begin position="30"/>
        <end position="196"/>
    </location>
</feature>
<proteinExistence type="predicted"/>
<dbReference type="InterPro" id="IPR002861">
    <property type="entry name" value="Reeler_dom"/>
</dbReference>
<protein>
    <submittedName>
        <fullName evidence="4">Reelin domain-containing protein</fullName>
    </submittedName>
</protein>
<feature type="signal peptide" evidence="1">
    <location>
        <begin position="1"/>
        <end position="29"/>
    </location>
</feature>
<dbReference type="InterPro" id="IPR042307">
    <property type="entry name" value="Reeler_sf"/>
</dbReference>
<feature type="domain" description="Reelin" evidence="2">
    <location>
        <begin position="40"/>
        <end position="152"/>
    </location>
</feature>
<dbReference type="Proteomes" id="UP000887565">
    <property type="component" value="Unplaced"/>
</dbReference>
<name>A0A915KRS2_ROMCU</name>
<organism evidence="3 4">
    <name type="scientific">Romanomermis culicivorax</name>
    <name type="common">Nematode worm</name>
    <dbReference type="NCBI Taxonomy" id="13658"/>
    <lineage>
        <taxon>Eukaryota</taxon>
        <taxon>Metazoa</taxon>
        <taxon>Ecdysozoa</taxon>
        <taxon>Nematoda</taxon>
        <taxon>Enoplea</taxon>
        <taxon>Dorylaimia</taxon>
        <taxon>Mermithida</taxon>
        <taxon>Mermithoidea</taxon>
        <taxon>Mermithidae</taxon>
        <taxon>Romanomermis</taxon>
    </lineage>
</organism>
<reference evidence="4" key="1">
    <citation type="submission" date="2022-11" db="UniProtKB">
        <authorList>
            <consortium name="WormBaseParasite"/>
        </authorList>
    </citation>
    <scope>IDENTIFICATION</scope>
</reference>
<accession>A0A915KRS2</accession>
<dbReference type="AlphaFoldDB" id="A0A915KRS2"/>
<evidence type="ECO:0000256" key="1">
    <source>
        <dbReference type="SAM" id="SignalP"/>
    </source>
</evidence>
<evidence type="ECO:0000313" key="4">
    <source>
        <dbReference type="WBParaSite" id="nRc.2.0.1.t41589-RA"/>
    </source>
</evidence>
<keyword evidence="1" id="KW-0732">Signal</keyword>
<dbReference type="Gene3D" id="2.60.40.4060">
    <property type="entry name" value="Reeler domain"/>
    <property type="match status" value="1"/>
</dbReference>
<dbReference type="Pfam" id="PF02014">
    <property type="entry name" value="Reeler"/>
    <property type="match status" value="1"/>
</dbReference>
<evidence type="ECO:0000259" key="2">
    <source>
        <dbReference type="Pfam" id="PF02014"/>
    </source>
</evidence>
<keyword evidence="3" id="KW-1185">Reference proteome</keyword>
<evidence type="ECO:0000313" key="3">
    <source>
        <dbReference type="Proteomes" id="UP000887565"/>
    </source>
</evidence>
<dbReference type="WBParaSite" id="nRc.2.0.1.t41589-RA">
    <property type="protein sequence ID" value="nRc.2.0.1.t41589-RA"/>
    <property type="gene ID" value="nRc.2.0.1.g41589"/>
</dbReference>